<evidence type="ECO:0000256" key="1">
    <source>
        <dbReference type="SAM" id="MobiDB-lite"/>
    </source>
</evidence>
<name>A0ABV2AIY7_9EUKA</name>
<sequence>GRYAILPSYNELRLVESEDWTSETKISPEKQIGEILFSVWSPNDNFAASIGPESKITIWDLCLSKSVFSDKISSVTSIAWPSDDKLCLAKSDGTLSYFDVSQFNKNDGKSSNSTQVLSNEKEVPETQLSINDSDEQNRSRESNSEDDFELVDDLEKINFDSFETNSNQKKPISDFKSDSKNSEDDYFDRAGNEKIAFGSESEDIDAFIDNGNEETTKKPKKSSKRKSLAEQKSEKMAKTWNEHEKTDRKNIETFAFKSPQKAFQSSCTPFVGDRRYLVWNLAGSVTMIRGEDNCVVDIELSDVSLYKQDKIVDDHIFEFACLCFLFAIFSRKGDIFGG</sequence>
<dbReference type="Gene3D" id="2.130.10.10">
    <property type="entry name" value="YVTN repeat-like/Quinoprotein amine dehydrogenase"/>
    <property type="match status" value="1"/>
</dbReference>
<feature type="region of interest" description="Disordered" evidence="1">
    <location>
        <begin position="210"/>
        <end position="245"/>
    </location>
</feature>
<organism evidence="3 4">
    <name type="scientific">Bonamia ostreae</name>
    <dbReference type="NCBI Taxonomy" id="126728"/>
    <lineage>
        <taxon>Eukaryota</taxon>
        <taxon>Sar</taxon>
        <taxon>Rhizaria</taxon>
        <taxon>Endomyxa</taxon>
        <taxon>Ascetosporea</taxon>
        <taxon>Haplosporida</taxon>
        <taxon>Bonamia</taxon>
    </lineage>
</organism>
<evidence type="ECO:0000313" key="4">
    <source>
        <dbReference type="Proteomes" id="UP001439008"/>
    </source>
</evidence>
<evidence type="ECO:0000313" key="3">
    <source>
        <dbReference type="EMBL" id="MES1919653.1"/>
    </source>
</evidence>
<dbReference type="Pfam" id="PF12341">
    <property type="entry name" value="Mcl1_mid"/>
    <property type="match status" value="1"/>
</dbReference>
<dbReference type="SUPFAM" id="SSF50978">
    <property type="entry name" value="WD40 repeat-like"/>
    <property type="match status" value="1"/>
</dbReference>
<keyword evidence="4" id="KW-1185">Reference proteome</keyword>
<dbReference type="InterPro" id="IPR036322">
    <property type="entry name" value="WD40_repeat_dom_sf"/>
</dbReference>
<feature type="non-terminal residue" evidence="3">
    <location>
        <position position="1"/>
    </location>
</feature>
<dbReference type="InterPro" id="IPR022100">
    <property type="entry name" value="WDHD1/CFT4_beta-prop_2nd"/>
</dbReference>
<dbReference type="Proteomes" id="UP001439008">
    <property type="component" value="Unassembled WGS sequence"/>
</dbReference>
<feature type="compositionally biased region" description="Polar residues" evidence="1">
    <location>
        <begin position="107"/>
        <end position="118"/>
    </location>
</feature>
<dbReference type="EMBL" id="JBDODL010000357">
    <property type="protein sequence ID" value="MES1919653.1"/>
    <property type="molecule type" value="Genomic_DNA"/>
</dbReference>
<accession>A0ABV2AIY7</accession>
<gene>
    <name evidence="3" type="ORF">MHBO_001448</name>
</gene>
<comment type="caution">
    <text evidence="3">The sequence shown here is derived from an EMBL/GenBank/DDBJ whole genome shotgun (WGS) entry which is preliminary data.</text>
</comment>
<protein>
    <recommendedName>
        <fullName evidence="2">WDHD1/CFT4 second beta-propeller domain-containing protein</fullName>
    </recommendedName>
</protein>
<dbReference type="InterPro" id="IPR015943">
    <property type="entry name" value="WD40/YVTN_repeat-like_dom_sf"/>
</dbReference>
<feature type="compositionally biased region" description="Basic and acidic residues" evidence="1">
    <location>
        <begin position="227"/>
        <end position="245"/>
    </location>
</feature>
<dbReference type="PANTHER" id="PTHR19932">
    <property type="entry name" value="WD REPEAT AND HMG-BOX DNA BINDING PROTEIN"/>
    <property type="match status" value="1"/>
</dbReference>
<feature type="domain" description="WDHD1/CFT4 second beta-propeller" evidence="2">
    <location>
        <begin position="261"/>
        <end position="330"/>
    </location>
</feature>
<reference evidence="3 4" key="1">
    <citation type="journal article" date="2024" name="BMC Biol.">
        <title>Comparative genomics of Ascetosporea gives new insight into the evolutionary basis for animal parasitism in Rhizaria.</title>
        <authorList>
            <person name="Hiltunen Thoren M."/>
            <person name="Onut-Brannstrom I."/>
            <person name="Alfjorden A."/>
            <person name="Peckova H."/>
            <person name="Swords F."/>
            <person name="Hooper C."/>
            <person name="Holzer A.S."/>
            <person name="Bass D."/>
            <person name="Burki F."/>
        </authorList>
    </citation>
    <scope>NUCLEOTIDE SEQUENCE [LARGE SCALE GENOMIC DNA]</scope>
    <source>
        <strain evidence="3">20-A016</strain>
    </source>
</reference>
<evidence type="ECO:0000259" key="2">
    <source>
        <dbReference type="Pfam" id="PF12341"/>
    </source>
</evidence>
<feature type="region of interest" description="Disordered" evidence="1">
    <location>
        <begin position="107"/>
        <end position="148"/>
    </location>
</feature>
<proteinExistence type="predicted"/>
<dbReference type="PANTHER" id="PTHR19932:SF10">
    <property type="entry name" value="WD REPEAT AND HMG-BOX DNA-BINDING PROTEIN 1"/>
    <property type="match status" value="1"/>
</dbReference>